<evidence type="ECO:0000313" key="3">
    <source>
        <dbReference type="Proteomes" id="UP001344906"/>
    </source>
</evidence>
<feature type="transmembrane region" description="Helical" evidence="1">
    <location>
        <begin position="68"/>
        <end position="91"/>
    </location>
</feature>
<feature type="transmembrane region" description="Helical" evidence="1">
    <location>
        <begin position="214"/>
        <end position="238"/>
    </location>
</feature>
<dbReference type="InterPro" id="IPR007704">
    <property type="entry name" value="PIG-M"/>
</dbReference>
<dbReference type="EMBL" id="BSRI01000002">
    <property type="protein sequence ID" value="GLV58052.1"/>
    <property type="molecule type" value="Genomic_DNA"/>
</dbReference>
<dbReference type="Proteomes" id="UP001344906">
    <property type="component" value="Unassembled WGS sequence"/>
</dbReference>
<name>A0ABQ6G067_9CHLR</name>
<keyword evidence="3" id="KW-1185">Reference proteome</keyword>
<reference evidence="2 3" key="1">
    <citation type="submission" date="2023-02" db="EMBL/GenBank/DDBJ databases">
        <title>Dictyobacter halimunensis sp. nov., a new member of the class Ktedonobacteria from forest soil in a geothermal area.</title>
        <authorList>
            <person name="Rachmania M.K."/>
            <person name="Ningsih F."/>
            <person name="Sakai Y."/>
            <person name="Yabe S."/>
            <person name="Yokota A."/>
            <person name="Sjamsuridzal W."/>
        </authorList>
    </citation>
    <scope>NUCLEOTIDE SEQUENCE [LARGE SCALE GENOMIC DNA]</scope>
    <source>
        <strain evidence="2 3">S3.2.2.5</strain>
    </source>
</reference>
<keyword evidence="1" id="KW-0812">Transmembrane</keyword>
<feature type="transmembrane region" description="Helical" evidence="1">
    <location>
        <begin position="250"/>
        <end position="270"/>
    </location>
</feature>
<feature type="transmembrane region" description="Helical" evidence="1">
    <location>
        <begin position="282"/>
        <end position="307"/>
    </location>
</feature>
<accession>A0ABQ6G067</accession>
<evidence type="ECO:0000313" key="2">
    <source>
        <dbReference type="EMBL" id="GLV58052.1"/>
    </source>
</evidence>
<evidence type="ECO:0008006" key="4">
    <source>
        <dbReference type="Google" id="ProtNLM"/>
    </source>
</evidence>
<keyword evidence="1" id="KW-1133">Transmembrane helix</keyword>
<feature type="transmembrane region" description="Helical" evidence="1">
    <location>
        <begin position="111"/>
        <end position="130"/>
    </location>
</feature>
<protein>
    <recommendedName>
        <fullName evidence="4">DUF2029 domain-containing protein</fullName>
    </recommendedName>
</protein>
<feature type="transmembrane region" description="Helical" evidence="1">
    <location>
        <begin position="183"/>
        <end position="202"/>
    </location>
</feature>
<sequence>MVFAISMALVAAIIYGLLRCFRSRWAAFTCALYLVIGGWATAVGRFDLIPSALTLAAIIFGARKRWHLAFAFLALAVTFKFYPLPLLFPFLLAQQLASNEKWKSWSRFTPLAVFTTICMLMIAVSLCLSIEGTLGPFSYYGNRPFQVESPAASLIWFFHMLGAPLYIVYGYGSLNIGSPLDPLASLINALLLGTGLIYTWWLQWRNKVDLAASCLLTLLIVVFTGKVFSAQYILWFIPLAAYVEARNPRWIAAWCLIGGLTTYIFPYLYMDFYSQFSVIANIPFFHAVIALRNLCLLCVIASLLYFYSRPYERKEADLVHARLKGRKVTVRKRY</sequence>
<dbReference type="Pfam" id="PF05007">
    <property type="entry name" value="Mannosyl_trans"/>
    <property type="match status" value="1"/>
</dbReference>
<organism evidence="2 3">
    <name type="scientific">Dictyobacter halimunensis</name>
    <dbReference type="NCBI Taxonomy" id="3026934"/>
    <lineage>
        <taxon>Bacteria</taxon>
        <taxon>Bacillati</taxon>
        <taxon>Chloroflexota</taxon>
        <taxon>Ktedonobacteria</taxon>
        <taxon>Ktedonobacterales</taxon>
        <taxon>Dictyobacteraceae</taxon>
        <taxon>Dictyobacter</taxon>
    </lineage>
</organism>
<dbReference type="RefSeq" id="WP_338254148.1">
    <property type="nucleotide sequence ID" value="NZ_BSRI01000002.1"/>
</dbReference>
<evidence type="ECO:0000256" key="1">
    <source>
        <dbReference type="SAM" id="Phobius"/>
    </source>
</evidence>
<proteinExistence type="predicted"/>
<gene>
    <name evidence="2" type="ORF">KDH_48860</name>
</gene>
<keyword evidence="1" id="KW-0472">Membrane</keyword>
<feature type="transmembrane region" description="Helical" evidence="1">
    <location>
        <begin position="151"/>
        <end position="171"/>
    </location>
</feature>
<comment type="caution">
    <text evidence="2">The sequence shown here is derived from an EMBL/GenBank/DDBJ whole genome shotgun (WGS) entry which is preliminary data.</text>
</comment>